<accession>A0A233RVQ3</accession>
<dbReference type="AlphaFoldDB" id="A0A233RVQ3"/>
<dbReference type="Proteomes" id="UP000215483">
    <property type="component" value="Unassembled WGS sequence"/>
</dbReference>
<proteinExistence type="predicted"/>
<comment type="caution">
    <text evidence="1">The sequence shown here is derived from an EMBL/GenBank/DDBJ whole genome shotgun (WGS) entry which is preliminary data.</text>
</comment>
<dbReference type="EMBL" id="MCGQ01000072">
    <property type="protein sequence ID" value="OXY87467.1"/>
    <property type="molecule type" value="Genomic_DNA"/>
</dbReference>
<name>A0A233RVQ3_STRDA</name>
<evidence type="ECO:0000313" key="2">
    <source>
        <dbReference type="Proteomes" id="UP000215483"/>
    </source>
</evidence>
<reference evidence="1 2" key="1">
    <citation type="submission" date="2016-07" db="EMBL/GenBank/DDBJ databases">
        <title>Draft genome of Streptomyces diastatochromogenes.</title>
        <authorList>
            <person name="Podduturi R."/>
            <person name="Lukassen M.B."/>
            <person name="Clausen N."/>
            <person name="Nielsen J.L."/>
            <person name="Jorgensen N.O."/>
        </authorList>
    </citation>
    <scope>NUCLEOTIDE SEQUENCE [LARGE SCALE GENOMIC DNA]</scope>
    <source>
        <strain evidence="1 2">DSM 40608</strain>
    </source>
</reference>
<sequence length="77" mass="8907">MEHAPFPRDLIELQADWQRTYAALAVPRPVHTTALRRRLPPFPHIDLPRPHITTSHPNGYLWKRDRVDAWLAGAPVV</sequence>
<dbReference type="OrthoDB" id="4269933at2"/>
<evidence type="ECO:0000313" key="1">
    <source>
        <dbReference type="EMBL" id="OXY87467.1"/>
    </source>
</evidence>
<organism evidence="1 2">
    <name type="scientific">Streptomyces diastatochromogenes</name>
    <dbReference type="NCBI Taxonomy" id="42236"/>
    <lineage>
        <taxon>Bacteria</taxon>
        <taxon>Bacillati</taxon>
        <taxon>Actinomycetota</taxon>
        <taxon>Actinomycetes</taxon>
        <taxon>Kitasatosporales</taxon>
        <taxon>Streptomycetaceae</taxon>
        <taxon>Streptomyces</taxon>
    </lineage>
</organism>
<gene>
    <name evidence="1" type="ORF">BEK98_43855</name>
</gene>
<protein>
    <submittedName>
        <fullName evidence="1">Uncharacterized protein</fullName>
    </submittedName>
</protein>
<keyword evidence="2" id="KW-1185">Reference proteome</keyword>